<dbReference type="InterPro" id="IPR000690">
    <property type="entry name" value="Matrin/U1-C_Znf_C2H2"/>
</dbReference>
<dbReference type="SMART" id="SM00451">
    <property type="entry name" value="ZnF_U1"/>
    <property type="match status" value="1"/>
</dbReference>
<dbReference type="SUPFAM" id="SSF57667">
    <property type="entry name" value="beta-beta-alpha zinc fingers"/>
    <property type="match status" value="1"/>
</dbReference>
<reference evidence="9" key="1">
    <citation type="submission" date="2024-02" db="EMBL/GenBank/DDBJ databases">
        <authorList>
            <consortium name="ELIXIR-Norway"/>
            <consortium name="Elixir Norway"/>
        </authorList>
    </citation>
    <scope>NUCLEOTIDE SEQUENCE</scope>
</reference>
<dbReference type="EMBL" id="OZ019910">
    <property type="protein sequence ID" value="CAK9211696.1"/>
    <property type="molecule type" value="Genomic_DNA"/>
</dbReference>
<keyword evidence="10" id="KW-1185">Reference proteome</keyword>
<evidence type="ECO:0000259" key="8">
    <source>
        <dbReference type="PROSITE" id="PS50171"/>
    </source>
</evidence>
<dbReference type="PROSITE" id="PS50171">
    <property type="entry name" value="ZF_MATRIN"/>
    <property type="match status" value="1"/>
</dbReference>
<feature type="region of interest" description="Disordered" evidence="7">
    <location>
        <begin position="205"/>
        <end position="304"/>
    </location>
</feature>
<dbReference type="PANTHER" id="PTHR13173:SF10">
    <property type="entry name" value="WW DOMAIN-BINDING PROTEIN 4"/>
    <property type="match status" value="1"/>
</dbReference>
<evidence type="ECO:0000256" key="3">
    <source>
        <dbReference type="ARBA" id="ARBA00022771"/>
    </source>
</evidence>
<feature type="domain" description="Matrin-type" evidence="8">
    <location>
        <begin position="67"/>
        <end position="98"/>
    </location>
</feature>
<gene>
    <name evidence="9" type="ORF">CSSPTR1EN2_LOCUS10926</name>
</gene>
<dbReference type="InterPro" id="IPR041591">
    <property type="entry name" value="OCRE"/>
</dbReference>
<feature type="coiled-coil region" evidence="6">
    <location>
        <begin position="107"/>
        <end position="134"/>
    </location>
</feature>
<keyword evidence="4" id="KW-0862">Zinc</keyword>
<feature type="compositionally biased region" description="Basic and acidic residues" evidence="7">
    <location>
        <begin position="287"/>
        <end position="296"/>
    </location>
</feature>
<protein>
    <recommendedName>
        <fullName evidence="8">Matrin-type domain-containing protein</fullName>
    </recommendedName>
</protein>
<keyword evidence="6" id="KW-0175">Coiled coil</keyword>
<dbReference type="Pfam" id="PF06220">
    <property type="entry name" value="zf-U1"/>
    <property type="match status" value="1"/>
</dbReference>
<dbReference type="Gene3D" id="3.30.160.60">
    <property type="entry name" value="Classic Zinc Finger"/>
    <property type="match status" value="1"/>
</dbReference>
<dbReference type="Proteomes" id="UP001497512">
    <property type="component" value="Chromosome 18"/>
</dbReference>
<accession>A0ABP0U3Q2</accession>
<dbReference type="InterPro" id="IPR040023">
    <property type="entry name" value="WBP4"/>
</dbReference>
<evidence type="ECO:0000256" key="7">
    <source>
        <dbReference type="SAM" id="MobiDB-lite"/>
    </source>
</evidence>
<dbReference type="Pfam" id="PF17780">
    <property type="entry name" value="OCRE"/>
    <property type="match status" value="1"/>
</dbReference>
<evidence type="ECO:0000256" key="5">
    <source>
        <dbReference type="ARBA" id="ARBA00023242"/>
    </source>
</evidence>
<comment type="subcellular location">
    <subcellularLocation>
        <location evidence="1">Nucleus</location>
    </subcellularLocation>
</comment>
<evidence type="ECO:0000313" key="9">
    <source>
        <dbReference type="EMBL" id="CAK9211696.1"/>
    </source>
</evidence>
<evidence type="ECO:0000313" key="10">
    <source>
        <dbReference type="Proteomes" id="UP001497512"/>
    </source>
</evidence>
<proteinExistence type="predicted"/>
<keyword evidence="2" id="KW-0479">Metal-binding</keyword>
<dbReference type="InterPro" id="IPR013085">
    <property type="entry name" value="U1-CZ_Znf_C2H2"/>
</dbReference>
<evidence type="ECO:0000256" key="1">
    <source>
        <dbReference type="ARBA" id="ARBA00004123"/>
    </source>
</evidence>
<dbReference type="InterPro" id="IPR036236">
    <property type="entry name" value="Znf_C2H2_sf"/>
</dbReference>
<feature type="compositionally biased region" description="Polar residues" evidence="7">
    <location>
        <begin position="255"/>
        <end position="264"/>
    </location>
</feature>
<evidence type="ECO:0000256" key="4">
    <source>
        <dbReference type="ARBA" id="ARBA00022833"/>
    </source>
</evidence>
<organism evidence="9 10">
    <name type="scientific">Sphagnum troendelagicum</name>
    <dbReference type="NCBI Taxonomy" id="128251"/>
    <lineage>
        <taxon>Eukaryota</taxon>
        <taxon>Viridiplantae</taxon>
        <taxon>Streptophyta</taxon>
        <taxon>Embryophyta</taxon>
        <taxon>Bryophyta</taxon>
        <taxon>Sphagnophytina</taxon>
        <taxon>Sphagnopsida</taxon>
        <taxon>Sphagnales</taxon>
        <taxon>Sphagnaceae</taxon>
        <taxon>Sphagnum</taxon>
    </lineage>
</organism>
<dbReference type="InterPro" id="IPR003604">
    <property type="entry name" value="Matrin/U1-like-C_Znf_C2H2"/>
</dbReference>
<evidence type="ECO:0000256" key="2">
    <source>
        <dbReference type="ARBA" id="ARBA00022723"/>
    </source>
</evidence>
<name>A0ABP0U3Q2_9BRYO</name>
<dbReference type="PANTHER" id="PTHR13173">
    <property type="entry name" value="WW DOMAIN BINDING PROTEIN 4"/>
    <property type="match status" value="1"/>
</dbReference>
<evidence type="ECO:0000256" key="6">
    <source>
        <dbReference type="SAM" id="Coils"/>
    </source>
</evidence>
<keyword evidence="3" id="KW-0863">Zinc-finger</keyword>
<keyword evidence="5" id="KW-0539">Nucleus</keyword>
<sequence>MKLFSGRKRGTQGNSIYAGHSSEPSGFILSCCGPCCGTWHKQGTSINWTLSSPYPDMTEYWVSQGKKWCDYCKIYIANNPSSLRNHEYGQRHKESVATRLATIRKDTIAKEKEKQQALKDLERIEAQAKKSYEKDLAAIQRADAAGAERLAATTIDTGPKWTYDEKTGYHFNAATGYYYDPNSGFYYSDILGKWTTQEEALKASQGAQAEAGVPPAKSSVTKPPAAFAPGSQLGGNHIARPPTLSKASPGISGAPKTTTKISQGSVGGQKSLVPGKLGRGVASSLEVGKRKREDKSGPVSSEEVAALAAREAAKKRTQEREKALLGLYQAY</sequence>